<keyword evidence="1" id="KW-0540">Nuclease</keyword>
<reference evidence="1" key="1">
    <citation type="submission" date="2022-04" db="EMBL/GenBank/DDBJ databases">
        <title>Chromosome-scale genome assembly of Holotrichia oblita Faldermann.</title>
        <authorList>
            <person name="Rongchong L."/>
        </authorList>
    </citation>
    <scope>NUCLEOTIDE SEQUENCE</scope>
    <source>
        <strain evidence="1">81SQS9</strain>
    </source>
</reference>
<evidence type="ECO:0000313" key="2">
    <source>
        <dbReference type="Proteomes" id="UP001056778"/>
    </source>
</evidence>
<dbReference type="Proteomes" id="UP001056778">
    <property type="component" value="Chromosome 1"/>
</dbReference>
<accession>A0ACB9TZ93</accession>
<keyword evidence="1" id="KW-0378">Hydrolase</keyword>
<evidence type="ECO:0000313" key="1">
    <source>
        <dbReference type="EMBL" id="KAI4472106.1"/>
    </source>
</evidence>
<dbReference type="EMBL" id="CM043015">
    <property type="protein sequence ID" value="KAI4472106.1"/>
    <property type="molecule type" value="Genomic_DNA"/>
</dbReference>
<sequence length="973" mass="110995">MLPTSGLFKDIDCPYYDNYCGRPYCHFRHRKRNPDSAEDSQDGSEIPTYKPTPKSQLAQQAKSHIPISYVPDTVIRPERLNRIPTMYNYMEKITYKPTPLSELSKNNAINTTAELINKELFSKLGDKSKDDEDPNRLDSVSSKDNGNCDIDFEELSTEFDMIDDIINESSSAENVELREDGEKAKEKLQDRKNSSHESSKSTSHSSTSKNHHRKSSKSGSTSSKDSSSKSKDDKSKPSNSNNTHKSSHKSKSNRSESKDKHREKSAHKDEKKRDKDSHHKSKDKKESSKHHKSSRSSSKQRKDPDKSKSKDNNTKEKEKSSSKEKSKKEEPQKYVISEDDHDVDDIFNEDLEEECYRIFNEYKPETVHRNIPEETHLIHDTKQQENVEEYVPTIKKRIAHSGAEQYIPKVTYTKPKSSQNAAVQMTNRYKIAREVQMNEENDIVNLLNKHESHGTKRQSHLLELHKNMKKAKMKLDNKEDKVQEQQSTSLVDDIINGKQNIVTYKPTPISKLNADEKVSKPVVRIAPAMNVNSIQQAKARIAELSKKNLQKTPVQTISKGNKRVAHIPDTSLGELPDVLQPDSKKIPLNVRTRYLTMIADECVKLYLSRDDAYNRAVNEEFKVLERCAAIVTYRNSAMLTVNRIRKEVQVRQAKGLGPMSSDEPGEVQVRSDFKGKRFYENITRYILTGDELVEHGYPREGPIPGKAVINAQKQLPRVNLDENQRLCCRCFKVYLVDGMGFPVLDDDCIYHPLKKRTLRGERIYLCCKSPDDMGCVTSNTHVCENDETELLGYQTTMEPEAEDDVRSHAVYALDCEMCYTTKGLELTRVTIIDPDCKTVYESLVKPINPIIDYNTQFSGITKDQMDRTSTSILQVQANILHLCNSKTILIGHSLESDMKALKIVHSCVIDTAIMFPHRLGLPHKRALRTLASEYLTKIIQGNVAGHDSAEDAITCMELVMWKLKEDLKLRGVK</sequence>
<comment type="caution">
    <text evidence="1">The sequence shown here is derived from an EMBL/GenBank/DDBJ whole genome shotgun (WGS) entry which is preliminary data.</text>
</comment>
<gene>
    <name evidence="1" type="ORF">MML48_1g15494</name>
</gene>
<organism evidence="1 2">
    <name type="scientific">Holotrichia oblita</name>
    <name type="common">Chafer beetle</name>
    <dbReference type="NCBI Taxonomy" id="644536"/>
    <lineage>
        <taxon>Eukaryota</taxon>
        <taxon>Metazoa</taxon>
        <taxon>Ecdysozoa</taxon>
        <taxon>Arthropoda</taxon>
        <taxon>Hexapoda</taxon>
        <taxon>Insecta</taxon>
        <taxon>Pterygota</taxon>
        <taxon>Neoptera</taxon>
        <taxon>Endopterygota</taxon>
        <taxon>Coleoptera</taxon>
        <taxon>Polyphaga</taxon>
        <taxon>Scarabaeiformia</taxon>
        <taxon>Scarabaeidae</taxon>
        <taxon>Melolonthinae</taxon>
        <taxon>Holotrichia</taxon>
    </lineage>
</organism>
<proteinExistence type="predicted"/>
<protein>
    <submittedName>
        <fullName evidence="1">Rna exonuclease rexo1 / reco3 family member-related</fullName>
    </submittedName>
</protein>
<keyword evidence="2" id="KW-1185">Reference proteome</keyword>
<keyword evidence="1" id="KW-0269">Exonuclease</keyword>
<name>A0ACB9TZ93_HOLOL</name>